<keyword evidence="3" id="KW-0805">Transcription regulation</keyword>
<comment type="subcellular location">
    <subcellularLocation>
        <location evidence="1 8">Nucleus</location>
    </subcellularLocation>
</comment>
<dbReference type="EMBL" id="JARYMX010000003">
    <property type="protein sequence ID" value="KAJ9555507.1"/>
    <property type="molecule type" value="Genomic_DNA"/>
</dbReference>
<feature type="region of interest" description="Disordered" evidence="9">
    <location>
        <begin position="369"/>
        <end position="388"/>
    </location>
</feature>
<evidence type="ECO:0000313" key="12">
    <source>
        <dbReference type="Proteomes" id="UP001172457"/>
    </source>
</evidence>
<keyword evidence="6" id="KW-0804">Transcription</keyword>
<name>A0AA38TQ06_9ASTR</name>
<feature type="compositionally biased region" description="Low complexity" evidence="9">
    <location>
        <begin position="117"/>
        <end position="129"/>
    </location>
</feature>
<keyword evidence="5 8" id="KW-0371">Homeobox</keyword>
<reference evidence="11" key="1">
    <citation type="submission" date="2023-03" db="EMBL/GenBank/DDBJ databases">
        <title>Chromosome-scale reference genome and RAD-based genetic map of yellow starthistle (Centaurea solstitialis) reveal putative structural variation and QTLs associated with invader traits.</title>
        <authorList>
            <person name="Reatini B."/>
            <person name="Cang F.A."/>
            <person name="Jiang Q."/>
            <person name="Mckibben M.T.W."/>
            <person name="Barker M.S."/>
            <person name="Rieseberg L.H."/>
            <person name="Dlugosch K.M."/>
        </authorList>
    </citation>
    <scope>NUCLEOTIDE SEQUENCE</scope>
    <source>
        <strain evidence="11">CAN-66</strain>
        <tissue evidence="11">Leaf</tissue>
    </source>
</reference>
<feature type="compositionally biased region" description="Basic and acidic residues" evidence="9">
    <location>
        <begin position="662"/>
        <end position="671"/>
    </location>
</feature>
<accession>A0AA38TQ06</accession>
<dbReference type="InterPro" id="IPR050224">
    <property type="entry name" value="TALE_homeobox"/>
</dbReference>
<organism evidence="11 12">
    <name type="scientific">Centaurea solstitialis</name>
    <name type="common">yellow star-thistle</name>
    <dbReference type="NCBI Taxonomy" id="347529"/>
    <lineage>
        <taxon>Eukaryota</taxon>
        <taxon>Viridiplantae</taxon>
        <taxon>Streptophyta</taxon>
        <taxon>Embryophyta</taxon>
        <taxon>Tracheophyta</taxon>
        <taxon>Spermatophyta</taxon>
        <taxon>Magnoliopsida</taxon>
        <taxon>eudicotyledons</taxon>
        <taxon>Gunneridae</taxon>
        <taxon>Pentapetalae</taxon>
        <taxon>asterids</taxon>
        <taxon>campanulids</taxon>
        <taxon>Asterales</taxon>
        <taxon>Asteraceae</taxon>
        <taxon>Carduoideae</taxon>
        <taxon>Cardueae</taxon>
        <taxon>Centaureinae</taxon>
        <taxon>Centaurea</taxon>
    </lineage>
</organism>
<dbReference type="Pfam" id="PF05920">
    <property type="entry name" value="Homeobox_KN"/>
    <property type="match status" value="1"/>
</dbReference>
<dbReference type="CDD" id="cd00086">
    <property type="entry name" value="homeodomain"/>
    <property type="match status" value="1"/>
</dbReference>
<comment type="caution">
    <text evidence="11">The sequence shown here is derived from an EMBL/GenBank/DDBJ whole genome shotgun (WGS) entry which is preliminary data.</text>
</comment>
<evidence type="ECO:0000256" key="7">
    <source>
        <dbReference type="ARBA" id="ARBA00023242"/>
    </source>
</evidence>
<evidence type="ECO:0000256" key="5">
    <source>
        <dbReference type="ARBA" id="ARBA00023155"/>
    </source>
</evidence>
<dbReference type="FunFam" id="1.10.10.60:FF:000117">
    <property type="entry name" value="BEL1-like homeodomain protein 9"/>
    <property type="match status" value="1"/>
</dbReference>
<feature type="compositionally biased region" description="Polar residues" evidence="9">
    <location>
        <begin position="1"/>
        <end position="13"/>
    </location>
</feature>
<sequence>MEMNNLRTESHVAQKSRRHKLRFQQSSDDPTHQNLPQDPPQFDLHRPRYGSVSYDPTVFPSEMLNSIASNPHLLLPPNHAFVSHDQDSGNSGSSPASFPSKVAIADNNPQTAGSWKSVVSSNQNQNQNQSQLQVNNDWNNVVNYSNNVASMDIQSNSNSPMVVDGGASSKPGYGYNQDLQNIHLGDQKSYGEVPGFGSASYYHNTLQEVVTSATVGSHVHHGKNFLEINQSIPCWMNASDQLGFIANRSNDHRDGTMVGGTNEPNCITQGLSLSLSSVPHPKPEFPNLHSGSKAGLKTDLLGNSDPKVSSFAHRNVGPLGPFTGYATILKNSKYLKPAQELLNDNCQVGGHELVQRCDNTHKILEEEMSRVSGESGNSGGASSSTIYGSNEHIAGRSGSLPESYRPEFHHKKAKLLYMQEEVCRGYRQYHQQMQMVISSFETVAGLSSATPYVSLALKAVSRHFHCVKSAISEQLSQMKKAFEELCSPAVGGASSSKTFDANSADMLSQLKSMDHGYQRQGKSGGGFFGSQQPVWRPQRGLPERAVSVLKAWLFDHFLHPYPSDADKHMLATQTGLTRNQVSNWFINARVRIWKPMVEEIHTLETKGLADSNTNNPPTDGQDSTRMDHVSSLSNKQQQQPECSRNSGTLTMINGQNEPNEQPWDHEKRSRPEYPIPPAAMDRPFTSIVPYPRATFEGGVGPVSLTLGLRQNAEHVQQLQQHEHQLRQRFGGQLIHDFVG</sequence>
<gene>
    <name evidence="11" type="ORF">OSB04_010121</name>
</gene>
<evidence type="ECO:0000256" key="8">
    <source>
        <dbReference type="PROSITE-ProRule" id="PRU00108"/>
    </source>
</evidence>
<feature type="domain" description="Homeobox" evidence="10">
    <location>
        <begin position="532"/>
        <end position="595"/>
    </location>
</feature>
<dbReference type="SMART" id="SM00574">
    <property type="entry name" value="POX"/>
    <property type="match status" value="1"/>
</dbReference>
<evidence type="ECO:0000256" key="9">
    <source>
        <dbReference type="SAM" id="MobiDB-lite"/>
    </source>
</evidence>
<dbReference type="GO" id="GO:0005634">
    <property type="term" value="C:nucleus"/>
    <property type="evidence" value="ECO:0007669"/>
    <property type="project" value="UniProtKB-SubCell"/>
</dbReference>
<dbReference type="SUPFAM" id="SSF46689">
    <property type="entry name" value="Homeodomain-like"/>
    <property type="match status" value="1"/>
</dbReference>
<feature type="compositionally biased region" description="Polar residues" evidence="9">
    <location>
        <begin position="23"/>
        <end position="36"/>
    </location>
</feature>
<dbReference type="InterPro" id="IPR009057">
    <property type="entry name" value="Homeodomain-like_sf"/>
</dbReference>
<evidence type="ECO:0000256" key="2">
    <source>
        <dbReference type="ARBA" id="ARBA00006454"/>
    </source>
</evidence>
<keyword evidence="4 8" id="KW-0238">DNA-binding</keyword>
<dbReference type="PROSITE" id="PS50071">
    <property type="entry name" value="HOMEOBOX_2"/>
    <property type="match status" value="1"/>
</dbReference>
<evidence type="ECO:0000256" key="6">
    <source>
        <dbReference type="ARBA" id="ARBA00023163"/>
    </source>
</evidence>
<dbReference type="InterPro" id="IPR001356">
    <property type="entry name" value="HD"/>
</dbReference>
<dbReference type="SMART" id="SM00389">
    <property type="entry name" value="HOX"/>
    <property type="match status" value="1"/>
</dbReference>
<feature type="region of interest" description="Disordered" evidence="9">
    <location>
        <begin position="78"/>
        <end position="129"/>
    </location>
</feature>
<feature type="DNA-binding region" description="Homeobox" evidence="8">
    <location>
        <begin position="534"/>
        <end position="596"/>
    </location>
</feature>
<dbReference type="InterPro" id="IPR006563">
    <property type="entry name" value="POX_dom"/>
</dbReference>
<feature type="compositionally biased region" description="Polar residues" evidence="9">
    <location>
        <begin position="630"/>
        <end position="659"/>
    </location>
</feature>
<dbReference type="GO" id="GO:0006355">
    <property type="term" value="P:regulation of DNA-templated transcription"/>
    <property type="evidence" value="ECO:0007669"/>
    <property type="project" value="InterPro"/>
</dbReference>
<dbReference type="Gene3D" id="1.10.10.60">
    <property type="entry name" value="Homeodomain-like"/>
    <property type="match status" value="1"/>
</dbReference>
<evidence type="ECO:0000256" key="3">
    <source>
        <dbReference type="ARBA" id="ARBA00023015"/>
    </source>
</evidence>
<evidence type="ECO:0000256" key="4">
    <source>
        <dbReference type="ARBA" id="ARBA00023125"/>
    </source>
</evidence>
<feature type="region of interest" description="Disordered" evidence="9">
    <location>
        <begin position="1"/>
        <end position="49"/>
    </location>
</feature>
<keyword evidence="7 8" id="KW-0539">Nucleus</keyword>
<evidence type="ECO:0000259" key="10">
    <source>
        <dbReference type="PROSITE" id="PS50071"/>
    </source>
</evidence>
<dbReference type="Proteomes" id="UP001172457">
    <property type="component" value="Chromosome 3"/>
</dbReference>
<feature type="compositionally biased region" description="Polar residues" evidence="9">
    <location>
        <begin position="88"/>
        <end position="97"/>
    </location>
</feature>
<proteinExistence type="inferred from homology"/>
<keyword evidence="12" id="KW-1185">Reference proteome</keyword>
<feature type="compositionally biased region" description="Low complexity" evidence="9">
    <location>
        <begin position="372"/>
        <end position="384"/>
    </location>
</feature>
<dbReference type="PANTHER" id="PTHR11850">
    <property type="entry name" value="HOMEOBOX PROTEIN TRANSCRIPTION FACTORS"/>
    <property type="match status" value="1"/>
</dbReference>
<comment type="similarity">
    <text evidence="2">Belongs to the TALE/BELL homeobox family.</text>
</comment>
<protein>
    <recommendedName>
        <fullName evidence="10">Homeobox domain-containing protein</fullName>
    </recommendedName>
</protein>
<dbReference type="AlphaFoldDB" id="A0AA38TQ06"/>
<evidence type="ECO:0000313" key="11">
    <source>
        <dbReference type="EMBL" id="KAJ9555507.1"/>
    </source>
</evidence>
<dbReference type="Pfam" id="PF07526">
    <property type="entry name" value="POX"/>
    <property type="match status" value="1"/>
</dbReference>
<evidence type="ECO:0000256" key="1">
    <source>
        <dbReference type="ARBA" id="ARBA00004123"/>
    </source>
</evidence>
<feature type="compositionally biased region" description="Polar residues" evidence="9">
    <location>
        <begin position="610"/>
        <end position="621"/>
    </location>
</feature>
<dbReference type="GO" id="GO:0003677">
    <property type="term" value="F:DNA binding"/>
    <property type="evidence" value="ECO:0007669"/>
    <property type="project" value="UniProtKB-UniRule"/>
</dbReference>
<feature type="region of interest" description="Disordered" evidence="9">
    <location>
        <begin position="605"/>
        <end position="680"/>
    </location>
</feature>
<dbReference type="InterPro" id="IPR008422">
    <property type="entry name" value="KN_HD"/>
</dbReference>